<proteinExistence type="predicted"/>
<name>A0A2A6RHD7_9CHLR</name>
<dbReference type="RefSeq" id="WP_097644869.1">
    <property type="nucleotide sequence ID" value="NZ_NQWI01000076.1"/>
</dbReference>
<protein>
    <submittedName>
        <fullName evidence="2">Uncharacterized protein</fullName>
    </submittedName>
</protein>
<evidence type="ECO:0000256" key="1">
    <source>
        <dbReference type="SAM" id="MobiDB-lite"/>
    </source>
</evidence>
<dbReference type="EMBL" id="NQWI01000076">
    <property type="protein sequence ID" value="PDW02288.1"/>
    <property type="molecule type" value="Genomic_DNA"/>
</dbReference>
<comment type="caution">
    <text evidence="2">The sequence shown here is derived from an EMBL/GenBank/DDBJ whole genome shotgun (WGS) entry which is preliminary data.</text>
</comment>
<dbReference type="AlphaFoldDB" id="A0A2A6RHD7"/>
<reference evidence="3" key="1">
    <citation type="submission" date="2017-08" db="EMBL/GenBank/DDBJ databases">
        <authorList>
            <person name="Grouzdev D.S."/>
            <person name="Gaisin V.A."/>
            <person name="Rysina M.S."/>
            <person name="Gorlenko V.M."/>
        </authorList>
    </citation>
    <scope>NUCLEOTIDE SEQUENCE [LARGE SCALE GENOMIC DNA]</scope>
    <source>
        <strain evidence="3">Kir15-3F</strain>
    </source>
</reference>
<accession>A0A2A6RHD7</accession>
<feature type="region of interest" description="Disordered" evidence="1">
    <location>
        <begin position="1"/>
        <end position="23"/>
    </location>
</feature>
<keyword evidence="3" id="KW-1185">Reference proteome</keyword>
<evidence type="ECO:0000313" key="2">
    <source>
        <dbReference type="EMBL" id="PDW02288.1"/>
    </source>
</evidence>
<organism evidence="2 3">
    <name type="scientific">Candidatus Viridilinea mediisalina</name>
    <dbReference type="NCBI Taxonomy" id="2024553"/>
    <lineage>
        <taxon>Bacteria</taxon>
        <taxon>Bacillati</taxon>
        <taxon>Chloroflexota</taxon>
        <taxon>Chloroflexia</taxon>
        <taxon>Chloroflexales</taxon>
        <taxon>Chloroflexineae</taxon>
        <taxon>Oscillochloridaceae</taxon>
        <taxon>Candidatus Viridilinea</taxon>
    </lineage>
</organism>
<dbReference type="Proteomes" id="UP000220527">
    <property type="component" value="Unassembled WGS sequence"/>
</dbReference>
<sequence>MFLRFFSPDDGAPQGGAPASDLASQGEALAGLQRLLERQGGDSGRVAELLYRENYELRERARQLSERLPAQGAVVLDAARAIQPILLSDEDVAALVAFLLCL</sequence>
<gene>
    <name evidence="2" type="ORF">CJ255_14765</name>
</gene>
<evidence type="ECO:0000313" key="3">
    <source>
        <dbReference type="Proteomes" id="UP000220527"/>
    </source>
</evidence>